<dbReference type="Pfam" id="PF02434">
    <property type="entry name" value="Fringe"/>
    <property type="match status" value="1"/>
</dbReference>
<evidence type="ECO:0000256" key="16">
    <source>
        <dbReference type="ARBA" id="ARBA00023180"/>
    </source>
</evidence>
<evidence type="ECO:0000256" key="20">
    <source>
        <dbReference type="ARBA" id="ARBA00042009"/>
    </source>
</evidence>
<evidence type="ECO:0000256" key="1">
    <source>
        <dbReference type="ARBA" id="ARBA00001936"/>
    </source>
</evidence>
<accession>A0A8J2R9K3</accession>
<keyword evidence="9" id="KW-0812">Transmembrane</keyword>
<evidence type="ECO:0000256" key="10">
    <source>
        <dbReference type="ARBA" id="ARBA00022723"/>
    </source>
</evidence>
<dbReference type="AlphaFoldDB" id="A0A8J2R9K3"/>
<organism evidence="25 26">
    <name type="scientific">Daphnia galeata</name>
    <dbReference type="NCBI Taxonomy" id="27404"/>
    <lineage>
        <taxon>Eukaryota</taxon>
        <taxon>Metazoa</taxon>
        <taxon>Ecdysozoa</taxon>
        <taxon>Arthropoda</taxon>
        <taxon>Crustacea</taxon>
        <taxon>Branchiopoda</taxon>
        <taxon>Diplostraca</taxon>
        <taxon>Cladocera</taxon>
        <taxon>Anomopoda</taxon>
        <taxon>Daphniidae</taxon>
        <taxon>Daphnia</taxon>
    </lineage>
</organism>
<evidence type="ECO:0000256" key="14">
    <source>
        <dbReference type="ARBA" id="ARBA00023136"/>
    </source>
</evidence>
<comment type="subcellular location">
    <subcellularLocation>
        <location evidence="2">Membrane</location>
        <topology evidence="2">Single-pass type II membrane protein</topology>
    </subcellularLocation>
</comment>
<dbReference type="InterPro" id="IPR003378">
    <property type="entry name" value="Fringe-like_glycosylTrfase"/>
</dbReference>
<keyword evidence="16" id="KW-0325">Glycoprotein</keyword>
<keyword evidence="10" id="KW-0479">Metal-binding</keyword>
<comment type="similarity">
    <text evidence="4">Belongs to the glycosyltransferase 31 family. Beta3-Gal-T subfamily.</text>
</comment>
<dbReference type="EC" id="2.4.1.122" evidence="6"/>
<feature type="compositionally biased region" description="Low complexity" evidence="23">
    <location>
        <begin position="403"/>
        <end position="413"/>
    </location>
</feature>
<keyword evidence="14" id="KW-0472">Membrane</keyword>
<dbReference type="InterPro" id="IPR026050">
    <property type="entry name" value="C1GALT1/C1GALT1_chp1"/>
</dbReference>
<evidence type="ECO:0000256" key="3">
    <source>
        <dbReference type="ARBA" id="ARBA00004922"/>
    </source>
</evidence>
<keyword evidence="7" id="KW-0328">Glycosyltransferase</keyword>
<dbReference type="PANTHER" id="PTHR23033">
    <property type="entry name" value="BETA1,3-GALACTOSYLTRANSFERASE"/>
    <property type="match status" value="1"/>
</dbReference>
<keyword evidence="8" id="KW-0808">Transferase</keyword>
<evidence type="ECO:0000256" key="7">
    <source>
        <dbReference type="ARBA" id="ARBA00022676"/>
    </source>
</evidence>
<dbReference type="GO" id="GO:0000166">
    <property type="term" value="F:nucleotide binding"/>
    <property type="evidence" value="ECO:0007669"/>
    <property type="project" value="UniProtKB-KW"/>
</dbReference>
<protein>
    <recommendedName>
        <fullName evidence="18">Glycoprotein-N-acetylgalactosamine 3-beta-galactosyltransferase 1</fullName>
        <ecNumber evidence="6">2.4.1.122</ecNumber>
    </recommendedName>
    <alternativeName>
        <fullName evidence="20">Core 1 O-glycan T-synthase</fullName>
    </alternativeName>
    <alternativeName>
        <fullName evidence="21">Core 1 UDP-galactose:N-acetylgalactosamine-alpha-R beta 1,3-galactosyltransferase 1</fullName>
    </alternativeName>
    <alternativeName>
        <fullName evidence="19">Core 1 beta1,3-galactosyltransferase 1</fullName>
    </alternativeName>
</protein>
<keyword evidence="26" id="KW-1185">Reference proteome</keyword>
<evidence type="ECO:0000259" key="24">
    <source>
        <dbReference type="Pfam" id="PF02434"/>
    </source>
</evidence>
<dbReference type="Gene3D" id="3.90.550.50">
    <property type="match status" value="1"/>
</dbReference>
<dbReference type="EMBL" id="CAKKLH010000021">
    <property type="protein sequence ID" value="CAH0099549.1"/>
    <property type="molecule type" value="Genomic_DNA"/>
</dbReference>
<name>A0A8J2R9K3_9CRUS</name>
<dbReference type="UniPathway" id="UPA00378"/>
<dbReference type="Proteomes" id="UP000789390">
    <property type="component" value="Unassembled WGS sequence"/>
</dbReference>
<dbReference type="GO" id="GO:0016263">
    <property type="term" value="F:glycoprotein-N-acetylgalactosamine 3-beta-galactosyltransferase activity"/>
    <property type="evidence" value="ECO:0007669"/>
    <property type="project" value="UniProtKB-EC"/>
</dbReference>
<evidence type="ECO:0000256" key="22">
    <source>
        <dbReference type="ARBA" id="ARBA00059245"/>
    </source>
</evidence>
<evidence type="ECO:0000256" key="11">
    <source>
        <dbReference type="ARBA" id="ARBA00022741"/>
    </source>
</evidence>
<proteinExistence type="inferred from homology"/>
<comment type="function">
    <text evidence="22">Glycosyltransferase that generates the core 1 O-glycan Gal-beta1-3GalNAc-alpha1-Ser/Thr (T antigen), which is a precursor for many extended O-glycans in glycoproteins.</text>
</comment>
<evidence type="ECO:0000256" key="5">
    <source>
        <dbReference type="ARBA" id="ARBA00011748"/>
    </source>
</evidence>
<dbReference type="PANTHER" id="PTHR23033:SF14">
    <property type="entry name" value="GLYCOPROTEIN-N-ACETYLGALACTOSAMINE 3-BETA-GALACTOSYLTRANSFERASE 1-RELATED"/>
    <property type="match status" value="1"/>
</dbReference>
<comment type="subunit">
    <text evidence="5">Homodimer; disulfide-linked.</text>
</comment>
<keyword evidence="13" id="KW-1133">Transmembrane helix</keyword>
<comment type="cofactor">
    <cofactor evidence="1">
        <name>Mn(2+)</name>
        <dbReference type="ChEBI" id="CHEBI:29035"/>
    </cofactor>
</comment>
<feature type="region of interest" description="Disordered" evidence="23">
    <location>
        <begin position="393"/>
        <end position="413"/>
    </location>
</feature>
<comment type="pathway">
    <text evidence="3">Protein modification; protein glycosylation.</text>
</comment>
<dbReference type="GO" id="GO:0030145">
    <property type="term" value="F:manganese ion binding"/>
    <property type="evidence" value="ECO:0007669"/>
    <property type="project" value="UniProtKB-ARBA"/>
</dbReference>
<evidence type="ECO:0000256" key="21">
    <source>
        <dbReference type="ARBA" id="ARBA00043065"/>
    </source>
</evidence>
<evidence type="ECO:0000313" key="25">
    <source>
        <dbReference type="EMBL" id="CAH0099549.1"/>
    </source>
</evidence>
<comment type="caution">
    <text evidence="25">The sequence shown here is derived from an EMBL/GenBank/DDBJ whole genome shotgun (WGS) entry which is preliminary data.</text>
</comment>
<dbReference type="GO" id="GO:0016020">
    <property type="term" value="C:membrane"/>
    <property type="evidence" value="ECO:0007669"/>
    <property type="project" value="UniProtKB-SubCell"/>
</dbReference>
<evidence type="ECO:0000256" key="13">
    <source>
        <dbReference type="ARBA" id="ARBA00022989"/>
    </source>
</evidence>
<evidence type="ECO:0000256" key="8">
    <source>
        <dbReference type="ARBA" id="ARBA00022679"/>
    </source>
</evidence>
<reference evidence="25" key="1">
    <citation type="submission" date="2021-11" db="EMBL/GenBank/DDBJ databases">
        <authorList>
            <person name="Schell T."/>
        </authorList>
    </citation>
    <scope>NUCLEOTIDE SEQUENCE</scope>
    <source>
        <strain evidence="25">M5</strain>
    </source>
</reference>
<feature type="domain" description="Fringe-like glycosyltransferase" evidence="24">
    <location>
        <begin position="116"/>
        <end position="287"/>
    </location>
</feature>
<dbReference type="OrthoDB" id="6330704at2759"/>
<evidence type="ECO:0000256" key="19">
    <source>
        <dbReference type="ARBA" id="ARBA00041226"/>
    </source>
</evidence>
<evidence type="ECO:0000313" key="26">
    <source>
        <dbReference type="Proteomes" id="UP000789390"/>
    </source>
</evidence>
<evidence type="ECO:0000256" key="9">
    <source>
        <dbReference type="ARBA" id="ARBA00022692"/>
    </source>
</evidence>
<dbReference type="FunFam" id="3.90.550.50:FF:000017">
    <property type="entry name" value="Glycoprotein-N-acetylgalactosamine 3-beta-galactosyltransferase 1"/>
    <property type="match status" value="1"/>
</dbReference>
<evidence type="ECO:0000256" key="6">
    <source>
        <dbReference type="ARBA" id="ARBA00012557"/>
    </source>
</evidence>
<evidence type="ECO:0000256" key="18">
    <source>
        <dbReference type="ARBA" id="ARBA00040898"/>
    </source>
</evidence>
<keyword evidence="15" id="KW-1015">Disulfide bond</keyword>
<evidence type="ECO:0000256" key="4">
    <source>
        <dbReference type="ARBA" id="ARBA00006462"/>
    </source>
</evidence>
<evidence type="ECO:0000256" key="12">
    <source>
        <dbReference type="ARBA" id="ARBA00022968"/>
    </source>
</evidence>
<evidence type="ECO:0000256" key="23">
    <source>
        <dbReference type="SAM" id="MobiDB-lite"/>
    </source>
</evidence>
<evidence type="ECO:0000256" key="15">
    <source>
        <dbReference type="ARBA" id="ARBA00023157"/>
    </source>
</evidence>
<sequence>MPRRISFSAILVAVIFVFCLICFLLQDAFVYTQPHHRIFRLSNSLVADGTEQFDATIPVEKVVETTKTNETVSSPNSLINVDDQDKIRCNPIPYKTPPVCQDNRVRSRSADLFHKQRILCWIMTSPENHQKRAMAVKNTWGKRCNILLFMSSEEDPSLPSIKLPIIEGRNQLWGKTREAFRYIWNNYRDQADWFFKADDDTYAIMENMRYFLSSYNTSKPLWFGHKFKTIVRQGYFSGGAGYVLSKEATRRFVEEGYYNILLCRHDHEGAEDAEMGKCMSRLNVSAMDTRDSQGSGRFFPFFPEQHIFPGKVSKDYWYWQAIYYPAKEGLDCCSDSAISFHYVKPEQMYLLEYLIYKLRPYGLEPEDRPATAGPPPDLDLTATPWFITEKPLEGNSAGGGDMTQSTTSSPTTTVKTNRYTMKNYTERLNELIKQTERARKLRIT</sequence>
<evidence type="ECO:0000256" key="2">
    <source>
        <dbReference type="ARBA" id="ARBA00004606"/>
    </source>
</evidence>
<keyword evidence="12" id="KW-0735">Signal-anchor</keyword>
<keyword evidence="11" id="KW-0547">Nucleotide-binding</keyword>
<keyword evidence="17" id="KW-0464">Manganese</keyword>
<gene>
    <name evidence="25" type="ORF">DGAL_LOCUS1690</name>
</gene>
<evidence type="ECO:0000256" key="17">
    <source>
        <dbReference type="ARBA" id="ARBA00023211"/>
    </source>
</evidence>